<feature type="compositionally biased region" description="Low complexity" evidence="1">
    <location>
        <begin position="74"/>
        <end position="102"/>
    </location>
</feature>
<dbReference type="HOGENOM" id="CLU_1430197_0_0_1"/>
<dbReference type="EMBL" id="CM000131">
    <property type="protein sequence ID" value="EEC80307.1"/>
    <property type="molecule type" value="Genomic_DNA"/>
</dbReference>
<name>B8B4G8_ORYSI</name>
<feature type="region of interest" description="Disordered" evidence="1">
    <location>
        <begin position="153"/>
        <end position="190"/>
    </location>
</feature>
<accession>B8B4G8</accession>
<keyword evidence="3" id="KW-1185">Reference proteome</keyword>
<organism evidence="2 3">
    <name type="scientific">Oryza sativa subsp. indica</name>
    <name type="common">Rice</name>
    <dbReference type="NCBI Taxonomy" id="39946"/>
    <lineage>
        <taxon>Eukaryota</taxon>
        <taxon>Viridiplantae</taxon>
        <taxon>Streptophyta</taxon>
        <taxon>Embryophyta</taxon>
        <taxon>Tracheophyta</taxon>
        <taxon>Spermatophyta</taxon>
        <taxon>Magnoliopsida</taxon>
        <taxon>Liliopsida</taxon>
        <taxon>Poales</taxon>
        <taxon>Poaceae</taxon>
        <taxon>BOP clade</taxon>
        <taxon>Oryzoideae</taxon>
        <taxon>Oryzeae</taxon>
        <taxon>Oryzinae</taxon>
        <taxon>Oryza</taxon>
        <taxon>Oryza sativa</taxon>
    </lineage>
</organism>
<gene>
    <name evidence="2" type="ORF">OsI_22345</name>
</gene>
<proteinExistence type="predicted"/>
<protein>
    <submittedName>
        <fullName evidence="2">Uncharacterized protein</fullName>
    </submittedName>
</protein>
<reference evidence="2 3" key="1">
    <citation type="journal article" date="2005" name="PLoS Biol.">
        <title>The genomes of Oryza sativa: a history of duplications.</title>
        <authorList>
            <person name="Yu J."/>
            <person name="Wang J."/>
            <person name="Lin W."/>
            <person name="Li S."/>
            <person name="Li H."/>
            <person name="Zhou J."/>
            <person name="Ni P."/>
            <person name="Dong W."/>
            <person name="Hu S."/>
            <person name="Zeng C."/>
            <person name="Zhang J."/>
            <person name="Zhang Y."/>
            <person name="Li R."/>
            <person name="Xu Z."/>
            <person name="Li S."/>
            <person name="Li X."/>
            <person name="Zheng H."/>
            <person name="Cong L."/>
            <person name="Lin L."/>
            <person name="Yin J."/>
            <person name="Geng J."/>
            <person name="Li G."/>
            <person name="Shi J."/>
            <person name="Liu J."/>
            <person name="Lv H."/>
            <person name="Li J."/>
            <person name="Wang J."/>
            <person name="Deng Y."/>
            <person name="Ran L."/>
            <person name="Shi X."/>
            <person name="Wang X."/>
            <person name="Wu Q."/>
            <person name="Li C."/>
            <person name="Ren X."/>
            <person name="Wang J."/>
            <person name="Wang X."/>
            <person name="Li D."/>
            <person name="Liu D."/>
            <person name="Zhang X."/>
            <person name="Ji Z."/>
            <person name="Zhao W."/>
            <person name="Sun Y."/>
            <person name="Zhang Z."/>
            <person name="Bao J."/>
            <person name="Han Y."/>
            <person name="Dong L."/>
            <person name="Ji J."/>
            <person name="Chen P."/>
            <person name="Wu S."/>
            <person name="Liu J."/>
            <person name="Xiao Y."/>
            <person name="Bu D."/>
            <person name="Tan J."/>
            <person name="Yang L."/>
            <person name="Ye C."/>
            <person name="Zhang J."/>
            <person name="Xu J."/>
            <person name="Zhou Y."/>
            <person name="Yu Y."/>
            <person name="Zhang B."/>
            <person name="Zhuang S."/>
            <person name="Wei H."/>
            <person name="Liu B."/>
            <person name="Lei M."/>
            <person name="Yu H."/>
            <person name="Li Y."/>
            <person name="Xu H."/>
            <person name="Wei S."/>
            <person name="He X."/>
            <person name="Fang L."/>
            <person name="Zhang Z."/>
            <person name="Zhang Y."/>
            <person name="Huang X."/>
            <person name="Su Z."/>
            <person name="Tong W."/>
            <person name="Li J."/>
            <person name="Tong Z."/>
            <person name="Li S."/>
            <person name="Ye J."/>
            <person name="Wang L."/>
            <person name="Fang L."/>
            <person name="Lei T."/>
            <person name="Chen C."/>
            <person name="Chen H."/>
            <person name="Xu Z."/>
            <person name="Li H."/>
            <person name="Huang H."/>
            <person name="Zhang F."/>
            <person name="Xu H."/>
            <person name="Li N."/>
            <person name="Zhao C."/>
            <person name="Li S."/>
            <person name="Dong L."/>
            <person name="Huang Y."/>
            <person name="Li L."/>
            <person name="Xi Y."/>
            <person name="Qi Q."/>
            <person name="Li W."/>
            <person name="Zhang B."/>
            <person name="Hu W."/>
            <person name="Zhang Y."/>
            <person name="Tian X."/>
            <person name="Jiao Y."/>
            <person name="Liang X."/>
            <person name="Jin J."/>
            <person name="Gao L."/>
            <person name="Zheng W."/>
            <person name="Hao B."/>
            <person name="Liu S."/>
            <person name="Wang W."/>
            <person name="Yuan L."/>
            <person name="Cao M."/>
            <person name="McDermott J."/>
            <person name="Samudrala R."/>
            <person name="Wang J."/>
            <person name="Wong G.K."/>
            <person name="Yang H."/>
        </authorList>
    </citation>
    <scope>NUCLEOTIDE SEQUENCE [LARGE SCALE GENOMIC DNA]</scope>
    <source>
        <strain evidence="3">cv. 93-11</strain>
    </source>
</reference>
<sequence>MATFHRAPSMYRRNETKLTQTRRSKRCYIEFHYTRSAYHDDGARRGLLEGFRTPAAAAGEKRGDDAGRVTRRGLSPSLTSAPPSSLHGPSSGPQPSTGGMSSHSPPFEAGPPLLAGDCLAGFRLPCFGAATTPEGPAPRGCVHYRRFTVNTAPASPSDFGAPERPHRSPLLGPACFLDPPPPPGSLRVWG</sequence>
<feature type="region of interest" description="Disordered" evidence="1">
    <location>
        <begin position="56"/>
        <end position="109"/>
    </location>
</feature>
<dbReference type="Proteomes" id="UP000007015">
    <property type="component" value="Chromosome 6"/>
</dbReference>
<evidence type="ECO:0000313" key="3">
    <source>
        <dbReference type="Proteomes" id="UP000007015"/>
    </source>
</evidence>
<dbReference type="Gramene" id="BGIOSGA021555-TA">
    <property type="protein sequence ID" value="BGIOSGA021555-PA"/>
    <property type="gene ID" value="BGIOSGA021555"/>
</dbReference>
<evidence type="ECO:0000313" key="2">
    <source>
        <dbReference type="EMBL" id="EEC80307.1"/>
    </source>
</evidence>
<evidence type="ECO:0000256" key="1">
    <source>
        <dbReference type="SAM" id="MobiDB-lite"/>
    </source>
</evidence>
<feature type="compositionally biased region" description="Basic and acidic residues" evidence="1">
    <location>
        <begin position="59"/>
        <end position="68"/>
    </location>
</feature>
<dbReference type="AlphaFoldDB" id="B8B4G8"/>